<reference evidence="1" key="1">
    <citation type="submission" date="2021-06" db="EMBL/GenBank/DDBJ databases">
        <authorList>
            <person name="Kallberg Y."/>
            <person name="Tangrot J."/>
            <person name="Rosling A."/>
        </authorList>
    </citation>
    <scope>NUCLEOTIDE SEQUENCE</scope>
    <source>
        <strain evidence="1">MT106</strain>
    </source>
</reference>
<organism evidence="1 2">
    <name type="scientific">Ambispora gerdemannii</name>
    <dbReference type="NCBI Taxonomy" id="144530"/>
    <lineage>
        <taxon>Eukaryota</taxon>
        <taxon>Fungi</taxon>
        <taxon>Fungi incertae sedis</taxon>
        <taxon>Mucoromycota</taxon>
        <taxon>Glomeromycotina</taxon>
        <taxon>Glomeromycetes</taxon>
        <taxon>Archaeosporales</taxon>
        <taxon>Ambisporaceae</taxon>
        <taxon>Ambispora</taxon>
    </lineage>
</organism>
<evidence type="ECO:0000313" key="1">
    <source>
        <dbReference type="EMBL" id="CAG8689661.1"/>
    </source>
</evidence>
<protein>
    <submittedName>
        <fullName evidence="1">6156_t:CDS:1</fullName>
    </submittedName>
</protein>
<proteinExistence type="predicted"/>
<sequence length="43" mass="4914">MDLVEEDVNVITLSEDQVGDDMLMKQVESRMTKISTVNDKINE</sequence>
<evidence type="ECO:0000313" key="2">
    <source>
        <dbReference type="Proteomes" id="UP000789831"/>
    </source>
</evidence>
<comment type="caution">
    <text evidence="1">The sequence shown here is derived from an EMBL/GenBank/DDBJ whole genome shotgun (WGS) entry which is preliminary data.</text>
</comment>
<dbReference type="Proteomes" id="UP000789831">
    <property type="component" value="Unassembled WGS sequence"/>
</dbReference>
<dbReference type="EMBL" id="CAJVPL010013855">
    <property type="protein sequence ID" value="CAG8689661.1"/>
    <property type="molecule type" value="Genomic_DNA"/>
</dbReference>
<accession>A0A9N9HLJ5</accession>
<dbReference type="AlphaFoldDB" id="A0A9N9HLJ5"/>
<feature type="non-terminal residue" evidence="1">
    <location>
        <position position="43"/>
    </location>
</feature>
<name>A0A9N9HLJ5_9GLOM</name>
<keyword evidence="2" id="KW-1185">Reference proteome</keyword>
<gene>
    <name evidence="1" type="ORF">AGERDE_LOCUS13055</name>
</gene>